<feature type="non-terminal residue" evidence="1">
    <location>
        <position position="78"/>
    </location>
</feature>
<reference evidence="1 2" key="1">
    <citation type="submission" date="2017-06" db="EMBL/GenBank/DDBJ databases">
        <title>Draft genome sequence of anaerobic fermentative bacterium Anaeromicrobium sediminis DY2726D isolated from West Pacific Ocean sediments.</title>
        <authorList>
            <person name="Zeng X."/>
        </authorList>
    </citation>
    <scope>NUCLEOTIDE SEQUENCE [LARGE SCALE GENOMIC DNA]</scope>
    <source>
        <strain evidence="1 2">DY2726D</strain>
    </source>
</reference>
<organism evidence="1 2">
    <name type="scientific">Anaeromicrobium sediminis</name>
    <dbReference type="NCBI Taxonomy" id="1478221"/>
    <lineage>
        <taxon>Bacteria</taxon>
        <taxon>Bacillati</taxon>
        <taxon>Bacillota</taxon>
        <taxon>Clostridia</taxon>
        <taxon>Peptostreptococcales</taxon>
        <taxon>Thermotaleaceae</taxon>
        <taxon>Anaeromicrobium</taxon>
    </lineage>
</organism>
<dbReference type="Proteomes" id="UP000216024">
    <property type="component" value="Unassembled WGS sequence"/>
</dbReference>
<accession>A0A267M8T6</accession>
<gene>
    <name evidence="1" type="ORF">CCE28_21510</name>
</gene>
<protein>
    <recommendedName>
        <fullName evidence="3">Protein kinase domain-containing protein</fullName>
    </recommendedName>
</protein>
<name>A0A267M8T6_9FIRM</name>
<dbReference type="Gene3D" id="3.30.200.20">
    <property type="entry name" value="Phosphorylase Kinase, domain 1"/>
    <property type="match status" value="1"/>
</dbReference>
<dbReference type="EMBL" id="NIBG01000044">
    <property type="protein sequence ID" value="PAB55857.1"/>
    <property type="molecule type" value="Genomic_DNA"/>
</dbReference>
<evidence type="ECO:0000313" key="2">
    <source>
        <dbReference type="Proteomes" id="UP000216024"/>
    </source>
</evidence>
<dbReference type="RefSeq" id="WP_141228412.1">
    <property type="nucleotide sequence ID" value="NZ_NIBG01000044.1"/>
</dbReference>
<keyword evidence="2" id="KW-1185">Reference proteome</keyword>
<proteinExistence type="predicted"/>
<dbReference type="AlphaFoldDB" id="A0A267M8T6"/>
<evidence type="ECO:0008006" key="3">
    <source>
        <dbReference type="Google" id="ProtNLM"/>
    </source>
</evidence>
<dbReference type="InterPro" id="IPR011009">
    <property type="entry name" value="Kinase-like_dom_sf"/>
</dbReference>
<sequence length="78" mass="9282">MLKFKDYEINELIYKGKDTLVYTGYHKTKKENLIFKTIPSERLTLKNIEKLKHEYMIAQNVNSINGVVKVYDLENWQG</sequence>
<dbReference type="SUPFAM" id="SSF56112">
    <property type="entry name" value="Protein kinase-like (PK-like)"/>
    <property type="match status" value="1"/>
</dbReference>
<comment type="caution">
    <text evidence="1">The sequence shown here is derived from an EMBL/GenBank/DDBJ whole genome shotgun (WGS) entry which is preliminary data.</text>
</comment>
<evidence type="ECO:0000313" key="1">
    <source>
        <dbReference type="EMBL" id="PAB55857.1"/>
    </source>
</evidence>